<feature type="domain" description="LysR substrate-binding" evidence="6">
    <location>
        <begin position="148"/>
        <end position="326"/>
    </location>
</feature>
<dbReference type="GO" id="GO:0003700">
    <property type="term" value="F:DNA-binding transcription factor activity"/>
    <property type="evidence" value="ECO:0007669"/>
    <property type="project" value="InterPro"/>
</dbReference>
<dbReference type="Pfam" id="PF03466">
    <property type="entry name" value="LysR_substrate"/>
    <property type="match status" value="1"/>
</dbReference>
<dbReference type="InterPro" id="IPR005119">
    <property type="entry name" value="LysR_subst-bd"/>
</dbReference>
<dbReference type="PANTHER" id="PTHR30126">
    <property type="entry name" value="HTH-TYPE TRANSCRIPTIONAL REGULATOR"/>
    <property type="match status" value="1"/>
</dbReference>
<dbReference type="Proteomes" id="UP000535182">
    <property type="component" value="Unassembled WGS sequence"/>
</dbReference>
<dbReference type="Gene3D" id="3.40.190.290">
    <property type="match status" value="1"/>
</dbReference>
<dbReference type="InterPro" id="IPR000847">
    <property type="entry name" value="LysR_HTH_N"/>
</dbReference>
<protein>
    <submittedName>
        <fullName evidence="7">DNA-binding transcriptional LysR family regulator</fullName>
    </submittedName>
</protein>
<sequence length="347" mass="40014">MQELDIRRNEKFFREIMPELATFHAAYLYETRSEAAGMLGKDATNVSRSIIKLETLLGCRLVDPKEKKSVKLTDAGVKLLKFAEGVMRLKDGFYLELTDLNDGSDITVATTNYAWLTYAEELEGSYRNINREGSLNPGKGFWQQDRVWEELEESVLKGQADVGIYSYPPSRKKEFPKDLTQIDWIEEEYVFVVPAKIAAEVKRDRLSISDLAGVMADLPRVVHYRREHKFDRTALIEQYLKQQRVLSRYPDDWLFGANTIDEIKHTLIERGGISFLPWPTVAKEHKLNTLKAFPIRPALRPRVMKIIHRAHGCRKAVDDLIRAAKRVNYSRKFPDDVVRISTGHSRS</sequence>
<evidence type="ECO:0000313" key="8">
    <source>
        <dbReference type="Proteomes" id="UP000535182"/>
    </source>
</evidence>
<dbReference type="Gene3D" id="1.10.10.10">
    <property type="entry name" value="Winged helix-like DNA-binding domain superfamily/Winged helix DNA-binding domain"/>
    <property type="match status" value="1"/>
</dbReference>
<evidence type="ECO:0000256" key="1">
    <source>
        <dbReference type="ARBA" id="ARBA00009437"/>
    </source>
</evidence>
<dbReference type="EMBL" id="JACHEB010000014">
    <property type="protein sequence ID" value="MBB5331373.1"/>
    <property type="molecule type" value="Genomic_DNA"/>
</dbReference>
<dbReference type="CDD" id="cd05466">
    <property type="entry name" value="PBP2_LTTR_substrate"/>
    <property type="match status" value="1"/>
</dbReference>
<organism evidence="7 8">
    <name type="scientific">Tunturiibacter gelidiferens</name>
    <dbReference type="NCBI Taxonomy" id="3069689"/>
    <lineage>
        <taxon>Bacteria</taxon>
        <taxon>Pseudomonadati</taxon>
        <taxon>Acidobacteriota</taxon>
        <taxon>Terriglobia</taxon>
        <taxon>Terriglobales</taxon>
        <taxon>Acidobacteriaceae</taxon>
        <taxon>Tunturiibacter</taxon>
    </lineage>
</organism>
<dbReference type="SUPFAM" id="SSF53850">
    <property type="entry name" value="Periplasmic binding protein-like II"/>
    <property type="match status" value="1"/>
</dbReference>
<name>A0A9X0U6E3_9BACT</name>
<evidence type="ECO:0000313" key="7">
    <source>
        <dbReference type="EMBL" id="MBB5331373.1"/>
    </source>
</evidence>
<dbReference type="GO" id="GO:0000976">
    <property type="term" value="F:transcription cis-regulatory region binding"/>
    <property type="evidence" value="ECO:0007669"/>
    <property type="project" value="TreeGrafter"/>
</dbReference>
<keyword evidence="8" id="KW-1185">Reference proteome</keyword>
<comment type="similarity">
    <text evidence="1">Belongs to the LysR transcriptional regulatory family.</text>
</comment>
<dbReference type="PANTHER" id="PTHR30126:SF40">
    <property type="entry name" value="HTH-TYPE TRANSCRIPTIONAL REGULATOR GLTR"/>
    <property type="match status" value="1"/>
</dbReference>
<accession>A0A9X0U6E3</accession>
<evidence type="ECO:0000256" key="3">
    <source>
        <dbReference type="ARBA" id="ARBA00023125"/>
    </source>
</evidence>
<evidence type="ECO:0000256" key="2">
    <source>
        <dbReference type="ARBA" id="ARBA00023015"/>
    </source>
</evidence>
<feature type="domain" description="HTH lysR-type" evidence="5">
    <location>
        <begin position="19"/>
        <end position="76"/>
    </location>
</feature>
<dbReference type="SUPFAM" id="SSF46785">
    <property type="entry name" value="Winged helix' DNA-binding domain"/>
    <property type="match status" value="1"/>
</dbReference>
<dbReference type="InterPro" id="IPR036388">
    <property type="entry name" value="WH-like_DNA-bd_sf"/>
</dbReference>
<dbReference type="RefSeq" id="WP_183981222.1">
    <property type="nucleotide sequence ID" value="NZ_JACHEB010000014.1"/>
</dbReference>
<proteinExistence type="inferred from homology"/>
<keyword evidence="3 7" id="KW-0238">DNA-binding</keyword>
<reference evidence="7 8" key="1">
    <citation type="submission" date="2020-08" db="EMBL/GenBank/DDBJ databases">
        <title>Genomic Encyclopedia of Type Strains, Phase IV (KMG-V): Genome sequencing to study the core and pangenomes of soil and plant-associated prokaryotes.</title>
        <authorList>
            <person name="Whitman W."/>
        </authorList>
    </citation>
    <scope>NUCLEOTIDE SEQUENCE [LARGE SCALE GENOMIC DNA]</scope>
    <source>
        <strain evidence="7 8">X5P2</strain>
    </source>
</reference>
<evidence type="ECO:0000259" key="5">
    <source>
        <dbReference type="Pfam" id="PF00126"/>
    </source>
</evidence>
<dbReference type="Pfam" id="PF00126">
    <property type="entry name" value="HTH_1"/>
    <property type="match status" value="1"/>
</dbReference>
<dbReference type="InterPro" id="IPR036390">
    <property type="entry name" value="WH_DNA-bd_sf"/>
</dbReference>
<gene>
    <name evidence="7" type="ORF">HDF14_005017</name>
</gene>
<keyword evidence="4" id="KW-0804">Transcription</keyword>
<dbReference type="AlphaFoldDB" id="A0A9X0U6E3"/>
<keyword evidence="2" id="KW-0805">Transcription regulation</keyword>
<evidence type="ECO:0000259" key="6">
    <source>
        <dbReference type="Pfam" id="PF03466"/>
    </source>
</evidence>
<comment type="caution">
    <text evidence="7">The sequence shown here is derived from an EMBL/GenBank/DDBJ whole genome shotgun (WGS) entry which is preliminary data.</text>
</comment>
<evidence type="ECO:0000256" key="4">
    <source>
        <dbReference type="ARBA" id="ARBA00023163"/>
    </source>
</evidence>